<evidence type="ECO:0000313" key="7">
    <source>
        <dbReference type="Proteomes" id="UP000441717"/>
    </source>
</evidence>
<dbReference type="PANTHER" id="PTHR39181">
    <property type="entry name" value="TYROSINE-PROTEIN PHOSPHATASE YWQE"/>
    <property type="match status" value="1"/>
</dbReference>
<proteinExistence type="inferred from homology"/>
<evidence type="ECO:0000256" key="3">
    <source>
        <dbReference type="ARBA" id="ARBA00022801"/>
    </source>
</evidence>
<sequence length="264" mass="28756">MIDLHTHILPGMDDGAPEEGEALSMACLAVEDGISHLVATPHVVEGRFCPTRGGILQAVARLNELLVQYDLSLKVLPGAEYRLEPDLPDRLARGELLALNDGGRYLLVELPAAFVPPYTERVLYELQLRGITPIIAHPERNAAFCRRPALLQALVSRGVLAQVTAGSLTGMFGREAAGKAFYFLERGLAHFVASDAHSSTGRPPVISPALKEVECRLGDEAARWLAENSRRVLEGRGIAVEDVPERRPGRYRGFLQALLGKLGR</sequence>
<dbReference type="GO" id="GO:0016740">
    <property type="term" value="F:transferase activity"/>
    <property type="evidence" value="ECO:0007669"/>
    <property type="project" value="UniProtKB-KW"/>
</dbReference>
<dbReference type="Gene3D" id="3.20.20.140">
    <property type="entry name" value="Metal-dependent hydrolases"/>
    <property type="match status" value="1"/>
</dbReference>
<evidence type="ECO:0000256" key="4">
    <source>
        <dbReference type="ARBA" id="ARBA00022912"/>
    </source>
</evidence>
<keyword evidence="6" id="KW-0808">Transferase</keyword>
<comment type="similarity">
    <text evidence="1">Belongs to the metallo-dependent hydrolases superfamily. CpsB/CapC family.</text>
</comment>
<dbReference type="Pfam" id="PF19567">
    <property type="entry name" value="CpsB_CapC"/>
    <property type="match status" value="1"/>
</dbReference>
<reference evidence="6 7" key="1">
    <citation type="submission" date="2019-10" db="EMBL/GenBank/DDBJ databases">
        <title>Comparative genomics of sulfur disproportionating microorganisms.</title>
        <authorList>
            <person name="Ward L.M."/>
            <person name="Bertran E."/>
            <person name="Johnston D."/>
        </authorList>
    </citation>
    <scope>NUCLEOTIDE SEQUENCE [LARGE SCALE GENOMIC DNA]</scope>
    <source>
        <strain evidence="6 7">DSM 14055</strain>
    </source>
</reference>
<dbReference type="InterPro" id="IPR016195">
    <property type="entry name" value="Pol/histidinol_Pase-like"/>
</dbReference>
<dbReference type="InterPro" id="IPR016667">
    <property type="entry name" value="Caps_polysacc_synth_CpsB/CapC"/>
</dbReference>
<dbReference type="SUPFAM" id="SSF89550">
    <property type="entry name" value="PHP domain-like"/>
    <property type="match status" value="1"/>
</dbReference>
<organism evidence="6 7">
    <name type="scientific">Desulfofundulus thermobenzoicus</name>
    <dbReference type="NCBI Taxonomy" id="29376"/>
    <lineage>
        <taxon>Bacteria</taxon>
        <taxon>Bacillati</taxon>
        <taxon>Bacillota</taxon>
        <taxon>Clostridia</taxon>
        <taxon>Eubacteriales</taxon>
        <taxon>Peptococcaceae</taxon>
        <taxon>Desulfofundulus</taxon>
    </lineage>
</organism>
<gene>
    <name evidence="6" type="ORF">GFC01_08155</name>
</gene>
<accession>A0A6N7IRP6</accession>
<name>A0A6N7IRP6_9FIRM</name>
<dbReference type="PIRSF" id="PIRSF016557">
    <property type="entry name" value="Caps_synth_CpsB"/>
    <property type="match status" value="1"/>
</dbReference>
<keyword evidence="4" id="KW-0904">Protein phosphatase</keyword>
<dbReference type="EC" id="3.1.3.48" evidence="2"/>
<dbReference type="OrthoDB" id="9788539at2"/>
<evidence type="ECO:0000256" key="5">
    <source>
        <dbReference type="ARBA" id="ARBA00051722"/>
    </source>
</evidence>
<evidence type="ECO:0000256" key="2">
    <source>
        <dbReference type="ARBA" id="ARBA00013064"/>
    </source>
</evidence>
<keyword evidence="7" id="KW-1185">Reference proteome</keyword>
<dbReference type="RefSeq" id="WP_152946160.1">
    <property type="nucleotide sequence ID" value="NZ_WHYR01000018.1"/>
</dbReference>
<comment type="caution">
    <text evidence="6">The sequence shown here is derived from an EMBL/GenBank/DDBJ whole genome shotgun (WGS) entry which is preliminary data.</text>
</comment>
<comment type="catalytic activity">
    <reaction evidence="5">
        <text>O-phospho-L-tyrosyl-[protein] + H2O = L-tyrosyl-[protein] + phosphate</text>
        <dbReference type="Rhea" id="RHEA:10684"/>
        <dbReference type="Rhea" id="RHEA-COMP:10136"/>
        <dbReference type="Rhea" id="RHEA-COMP:20101"/>
        <dbReference type="ChEBI" id="CHEBI:15377"/>
        <dbReference type="ChEBI" id="CHEBI:43474"/>
        <dbReference type="ChEBI" id="CHEBI:46858"/>
        <dbReference type="ChEBI" id="CHEBI:61978"/>
        <dbReference type="EC" id="3.1.3.48"/>
    </reaction>
</comment>
<evidence type="ECO:0000256" key="1">
    <source>
        <dbReference type="ARBA" id="ARBA00005750"/>
    </source>
</evidence>
<dbReference type="PANTHER" id="PTHR39181:SF1">
    <property type="entry name" value="TYROSINE-PROTEIN PHOSPHATASE YWQE"/>
    <property type="match status" value="1"/>
</dbReference>
<dbReference type="GO" id="GO:0004725">
    <property type="term" value="F:protein tyrosine phosphatase activity"/>
    <property type="evidence" value="ECO:0007669"/>
    <property type="project" value="UniProtKB-EC"/>
</dbReference>
<dbReference type="AlphaFoldDB" id="A0A6N7IRP6"/>
<keyword evidence="3" id="KW-0378">Hydrolase</keyword>
<protein>
    <recommendedName>
        <fullName evidence="2">protein-tyrosine-phosphatase</fullName>
        <ecNumber evidence="2">3.1.3.48</ecNumber>
    </recommendedName>
</protein>
<dbReference type="GO" id="GO:0030145">
    <property type="term" value="F:manganese ion binding"/>
    <property type="evidence" value="ECO:0007669"/>
    <property type="project" value="InterPro"/>
</dbReference>
<dbReference type="Proteomes" id="UP000441717">
    <property type="component" value="Unassembled WGS sequence"/>
</dbReference>
<dbReference type="EMBL" id="WHYR01000018">
    <property type="protein sequence ID" value="MQL52243.1"/>
    <property type="molecule type" value="Genomic_DNA"/>
</dbReference>
<evidence type="ECO:0000313" key="6">
    <source>
        <dbReference type="EMBL" id="MQL52243.1"/>
    </source>
</evidence>